<dbReference type="InterPro" id="IPR018392">
    <property type="entry name" value="LysM"/>
</dbReference>
<feature type="transmembrane region" description="Helical" evidence="2">
    <location>
        <begin position="63"/>
        <end position="95"/>
    </location>
</feature>
<feature type="transmembrane region" description="Helical" evidence="2">
    <location>
        <begin position="116"/>
        <end position="133"/>
    </location>
</feature>
<protein>
    <submittedName>
        <fullName evidence="3">LysM peptidoglycan-binding domain-containing protein</fullName>
    </submittedName>
</protein>
<feature type="compositionally biased region" description="Low complexity" evidence="1">
    <location>
        <begin position="196"/>
        <end position="225"/>
    </location>
</feature>
<dbReference type="Gene3D" id="3.10.350.10">
    <property type="entry name" value="LysM domain"/>
    <property type="match status" value="1"/>
</dbReference>
<dbReference type="KEGG" id="spue:AB5L97_12275"/>
<dbReference type="CDD" id="cd00118">
    <property type="entry name" value="LysM"/>
    <property type="match status" value="1"/>
</dbReference>
<feature type="region of interest" description="Disordered" evidence="1">
    <location>
        <begin position="139"/>
        <end position="236"/>
    </location>
</feature>
<feature type="transmembrane region" description="Helical" evidence="2">
    <location>
        <begin position="12"/>
        <end position="37"/>
    </location>
</feature>
<accession>A0AB39KZG5</accession>
<name>A0AB39KZG5_9MICC</name>
<proteinExistence type="predicted"/>
<sequence>MENTQRQQVAGDALVTTAVLALGAVLVVAGGTLAGNIAPNRWGDWLRIVPAALDGAWEPRVDVLLGLLASIIGLSVVAWWVFSATLAIASALLAAAGSHRASQRTGALAPLFMRRLAMAALGLSLVAAPAAHADGLPDPAWHAAPSEQSASAALVPAGPSSASPLAAGETAPAGGTAAAGGTVGAAALPAAPPSASPSSPLPSAQPSSAAATPTPSAAPTPSQAAWIPPAVPADPGLLVQQPKRETAGSAREPVEVRPGDSLWSIVARHLGPGATDLEVAAVWPDWYDANEGVIGGSPHLIRPGQLLVPPR</sequence>
<evidence type="ECO:0000256" key="1">
    <source>
        <dbReference type="SAM" id="MobiDB-lite"/>
    </source>
</evidence>
<dbReference type="EMBL" id="CP163302">
    <property type="protein sequence ID" value="XDP44059.1"/>
    <property type="molecule type" value="Genomic_DNA"/>
</dbReference>
<evidence type="ECO:0000256" key="2">
    <source>
        <dbReference type="SAM" id="Phobius"/>
    </source>
</evidence>
<evidence type="ECO:0000313" key="3">
    <source>
        <dbReference type="EMBL" id="XDP44059.1"/>
    </source>
</evidence>
<feature type="compositionally biased region" description="Low complexity" evidence="1">
    <location>
        <begin position="149"/>
        <end position="176"/>
    </location>
</feature>
<keyword evidence="2" id="KW-1133">Transmembrane helix</keyword>
<dbReference type="RefSeq" id="WP_369044880.1">
    <property type="nucleotide sequence ID" value="NZ_CP163302.1"/>
</dbReference>
<gene>
    <name evidence="3" type="ORF">AB5L97_12275</name>
</gene>
<dbReference type="InterPro" id="IPR036779">
    <property type="entry name" value="LysM_dom_sf"/>
</dbReference>
<keyword evidence="2" id="KW-0472">Membrane</keyword>
<keyword evidence="2" id="KW-0812">Transmembrane</keyword>
<dbReference type="AlphaFoldDB" id="A0AB39KZG5"/>
<organism evidence="3">
    <name type="scientific">Sinomonas puerhi</name>
    <dbReference type="NCBI Taxonomy" id="3238584"/>
    <lineage>
        <taxon>Bacteria</taxon>
        <taxon>Bacillati</taxon>
        <taxon>Actinomycetota</taxon>
        <taxon>Actinomycetes</taxon>
        <taxon>Micrococcales</taxon>
        <taxon>Micrococcaceae</taxon>
        <taxon>Sinomonas</taxon>
    </lineage>
</organism>
<reference evidence="3" key="1">
    <citation type="submission" date="2024-07" db="EMBL/GenBank/DDBJ databases">
        <authorList>
            <person name="fu j."/>
        </authorList>
    </citation>
    <scope>NUCLEOTIDE SEQUENCE</scope>
    <source>
        <strain evidence="3">P10A9</strain>
    </source>
</reference>